<dbReference type="PROSITE" id="PS50889">
    <property type="entry name" value="S4"/>
    <property type="match status" value="1"/>
</dbReference>
<evidence type="ECO:0000256" key="1">
    <source>
        <dbReference type="ARBA" id="ARBA00007465"/>
    </source>
</evidence>
<gene>
    <name evidence="7" type="primary">rpsD</name>
    <name evidence="10" type="ORF">EVJ46_01915</name>
</gene>
<name>A0A519BIB5_ACIG2</name>
<keyword evidence="5 7" id="KW-0687">Ribonucleoprotein</keyword>
<dbReference type="NCBIfam" id="TIGR01017">
    <property type="entry name" value="rpsD_bact"/>
    <property type="match status" value="1"/>
</dbReference>
<dbReference type="InterPro" id="IPR036986">
    <property type="entry name" value="S4_RNA-bd_sf"/>
</dbReference>
<dbReference type="InterPro" id="IPR001912">
    <property type="entry name" value="Ribosomal_uS4_N"/>
</dbReference>
<evidence type="ECO:0000256" key="5">
    <source>
        <dbReference type="ARBA" id="ARBA00023274"/>
    </source>
</evidence>
<comment type="function">
    <text evidence="7">With S5 and S12 plays an important role in translational accuracy.</text>
</comment>
<dbReference type="SUPFAM" id="SSF55174">
    <property type="entry name" value="Alpha-L RNA-binding motif"/>
    <property type="match status" value="1"/>
</dbReference>
<dbReference type="GO" id="GO:0003735">
    <property type="term" value="F:structural constituent of ribosome"/>
    <property type="evidence" value="ECO:0007669"/>
    <property type="project" value="InterPro"/>
</dbReference>
<dbReference type="FunFam" id="3.10.290.10:FF:000001">
    <property type="entry name" value="30S ribosomal protein S4"/>
    <property type="match status" value="1"/>
</dbReference>
<dbReference type="Proteomes" id="UP000316562">
    <property type="component" value="Unassembled WGS sequence"/>
</dbReference>
<keyword evidence="4 7" id="KW-0689">Ribosomal protein</keyword>
<dbReference type="CDD" id="cd00165">
    <property type="entry name" value="S4"/>
    <property type="match status" value="1"/>
</dbReference>
<comment type="function">
    <text evidence="7">One of the primary rRNA binding proteins, it binds directly to 16S rRNA where it nucleates assembly of the body of the 30S subunit.</text>
</comment>
<dbReference type="SMART" id="SM01390">
    <property type="entry name" value="Ribosomal_S4"/>
    <property type="match status" value="1"/>
</dbReference>
<dbReference type="GO" id="GO:0015935">
    <property type="term" value="C:small ribosomal subunit"/>
    <property type="evidence" value="ECO:0007669"/>
    <property type="project" value="InterPro"/>
</dbReference>
<evidence type="ECO:0000259" key="8">
    <source>
        <dbReference type="SMART" id="SM00363"/>
    </source>
</evidence>
<dbReference type="Gene3D" id="3.10.290.10">
    <property type="entry name" value="RNA-binding S4 domain"/>
    <property type="match status" value="1"/>
</dbReference>
<dbReference type="AlphaFoldDB" id="A0A519BIB5"/>
<evidence type="ECO:0000256" key="3">
    <source>
        <dbReference type="ARBA" id="ARBA00022884"/>
    </source>
</evidence>
<evidence type="ECO:0000256" key="6">
    <source>
        <dbReference type="ARBA" id="ARBA00035254"/>
    </source>
</evidence>
<dbReference type="HAMAP" id="MF_01306_B">
    <property type="entry name" value="Ribosomal_uS4_B"/>
    <property type="match status" value="1"/>
</dbReference>
<organism evidence="10 11">
    <name type="scientific">Acididesulfobacter guangdongensis</name>
    <dbReference type="NCBI Taxonomy" id="2597225"/>
    <lineage>
        <taxon>Bacteria</taxon>
        <taxon>Deltaproteobacteria</taxon>
        <taxon>Candidatus Acidulodesulfobacterales</taxon>
        <taxon>Candidatus Acididesulfobacter</taxon>
    </lineage>
</organism>
<comment type="caution">
    <text evidence="10">The sequence shown here is derived from an EMBL/GenBank/DDBJ whole genome shotgun (WGS) entry which is preliminary data.</text>
</comment>
<dbReference type="PANTHER" id="PTHR11831:SF4">
    <property type="entry name" value="SMALL RIBOSOMAL SUBUNIT PROTEIN US4M"/>
    <property type="match status" value="1"/>
</dbReference>
<evidence type="ECO:0000259" key="9">
    <source>
        <dbReference type="SMART" id="SM01390"/>
    </source>
</evidence>
<dbReference type="SMART" id="SM00363">
    <property type="entry name" value="S4"/>
    <property type="match status" value="1"/>
</dbReference>
<evidence type="ECO:0000313" key="11">
    <source>
        <dbReference type="Proteomes" id="UP000316562"/>
    </source>
</evidence>
<dbReference type="GO" id="GO:0042274">
    <property type="term" value="P:ribosomal small subunit biogenesis"/>
    <property type="evidence" value="ECO:0007669"/>
    <property type="project" value="TreeGrafter"/>
</dbReference>
<protein>
    <recommendedName>
        <fullName evidence="6 7">Small ribosomal subunit protein uS4</fullName>
    </recommendedName>
</protein>
<dbReference type="Pfam" id="PF01479">
    <property type="entry name" value="S4"/>
    <property type="match status" value="1"/>
</dbReference>
<dbReference type="EMBL" id="SGBC01000001">
    <property type="protein sequence ID" value="RZD17018.1"/>
    <property type="molecule type" value="Genomic_DNA"/>
</dbReference>
<sequence>MAKYTEARCRICRREGLKLFLKGERCLTDKCAIERKAYGPGQHKGGRGKFSEFGEQLREKQKLRKTYSLMEKQFKKVYRLAEKMEGITGENLLILLERRLDNVIYEMGFASSRSFSRQLIRHGHVKVNGKKLDIPSYTVNIGDEITMSEKSKKNDLVNKSIELSIRKNTYNWLEVDKDAYKGVYKNYPERDDIATSINEKLIVELYSK</sequence>
<evidence type="ECO:0000256" key="4">
    <source>
        <dbReference type="ARBA" id="ARBA00022980"/>
    </source>
</evidence>
<dbReference type="GO" id="GO:0019843">
    <property type="term" value="F:rRNA binding"/>
    <property type="evidence" value="ECO:0007669"/>
    <property type="project" value="UniProtKB-UniRule"/>
</dbReference>
<comment type="subunit">
    <text evidence="7">Part of the 30S ribosomal subunit. Contacts protein S5. The interaction surface between S4 and S5 is involved in control of translational fidelity.</text>
</comment>
<accession>A0A519BIB5</accession>
<feature type="domain" description="RNA-binding S4" evidence="8">
    <location>
        <begin position="98"/>
        <end position="162"/>
    </location>
</feature>
<dbReference type="PANTHER" id="PTHR11831">
    <property type="entry name" value="30S 40S RIBOSOMAL PROTEIN"/>
    <property type="match status" value="1"/>
</dbReference>
<evidence type="ECO:0000256" key="7">
    <source>
        <dbReference type="HAMAP-Rule" id="MF_01306"/>
    </source>
</evidence>
<dbReference type="InterPro" id="IPR002942">
    <property type="entry name" value="S4_RNA-bd"/>
</dbReference>
<evidence type="ECO:0000256" key="2">
    <source>
        <dbReference type="ARBA" id="ARBA00022730"/>
    </source>
</evidence>
<dbReference type="InterPro" id="IPR022801">
    <property type="entry name" value="Ribosomal_uS4"/>
</dbReference>
<dbReference type="Gene3D" id="1.10.1050.10">
    <property type="entry name" value="Ribosomal Protein S4 Delta 41, Chain A, domain 1"/>
    <property type="match status" value="1"/>
</dbReference>
<dbReference type="InterPro" id="IPR005709">
    <property type="entry name" value="Ribosomal_uS4_bac-type"/>
</dbReference>
<comment type="similarity">
    <text evidence="1 7">Belongs to the universal ribosomal protein uS4 family.</text>
</comment>
<reference evidence="10 11" key="1">
    <citation type="journal article" date="2019" name="ISME J.">
        <title>Insights into ecological role of a new deltaproteobacterial order Candidatus Acidulodesulfobacterales by metagenomics and metatranscriptomics.</title>
        <authorList>
            <person name="Tan S."/>
            <person name="Liu J."/>
            <person name="Fang Y."/>
            <person name="Hedlund B.P."/>
            <person name="Lian Z.H."/>
            <person name="Huang L.Y."/>
            <person name="Li J.T."/>
            <person name="Huang L.N."/>
            <person name="Li W.J."/>
            <person name="Jiang H.C."/>
            <person name="Dong H.L."/>
            <person name="Shu W.S."/>
        </authorList>
    </citation>
    <scope>NUCLEOTIDE SEQUENCE [LARGE SCALE GENOMIC DNA]</scope>
    <source>
        <strain evidence="10">AP2</strain>
    </source>
</reference>
<proteinExistence type="inferred from homology"/>
<feature type="domain" description="Small ribosomal subunit protein uS4 N-terminal" evidence="9">
    <location>
        <begin position="3"/>
        <end position="97"/>
    </location>
</feature>
<keyword evidence="2 7" id="KW-0699">rRNA-binding</keyword>
<keyword evidence="3 7" id="KW-0694">RNA-binding</keyword>
<dbReference type="GO" id="GO:0006412">
    <property type="term" value="P:translation"/>
    <property type="evidence" value="ECO:0007669"/>
    <property type="project" value="UniProtKB-UniRule"/>
</dbReference>
<evidence type="ECO:0000313" key="10">
    <source>
        <dbReference type="EMBL" id="RZD17018.1"/>
    </source>
</evidence>
<dbReference type="Pfam" id="PF00163">
    <property type="entry name" value="Ribosomal_S4"/>
    <property type="match status" value="1"/>
</dbReference>
<dbReference type="NCBIfam" id="NF003717">
    <property type="entry name" value="PRK05327.1"/>
    <property type="match status" value="1"/>
</dbReference>